<keyword evidence="1" id="KW-0732">Signal</keyword>
<dbReference type="EMBL" id="CAXITT010000322">
    <property type="protein sequence ID" value="CAL1539025.1"/>
    <property type="molecule type" value="Genomic_DNA"/>
</dbReference>
<dbReference type="InterPro" id="IPR001283">
    <property type="entry name" value="CRISP-related"/>
</dbReference>
<dbReference type="SUPFAM" id="SSF55797">
    <property type="entry name" value="PR-1-like"/>
    <property type="match status" value="1"/>
</dbReference>
<dbReference type="SMART" id="SM00198">
    <property type="entry name" value="SCP"/>
    <property type="match status" value="1"/>
</dbReference>
<organism evidence="3 4">
    <name type="scientific">Lymnaea stagnalis</name>
    <name type="common">Great pond snail</name>
    <name type="synonym">Helix stagnalis</name>
    <dbReference type="NCBI Taxonomy" id="6523"/>
    <lineage>
        <taxon>Eukaryota</taxon>
        <taxon>Metazoa</taxon>
        <taxon>Spiralia</taxon>
        <taxon>Lophotrochozoa</taxon>
        <taxon>Mollusca</taxon>
        <taxon>Gastropoda</taxon>
        <taxon>Heterobranchia</taxon>
        <taxon>Euthyneura</taxon>
        <taxon>Panpulmonata</taxon>
        <taxon>Hygrophila</taxon>
        <taxon>Lymnaeoidea</taxon>
        <taxon>Lymnaeidae</taxon>
        <taxon>Lymnaea</taxon>
    </lineage>
</organism>
<dbReference type="Pfam" id="PF00188">
    <property type="entry name" value="CAP"/>
    <property type="match status" value="1"/>
</dbReference>
<comment type="caution">
    <text evidence="3">The sequence shown here is derived from an EMBL/GenBank/DDBJ whole genome shotgun (WGS) entry which is preliminary data.</text>
</comment>
<evidence type="ECO:0000313" key="4">
    <source>
        <dbReference type="Proteomes" id="UP001497497"/>
    </source>
</evidence>
<dbReference type="PRINTS" id="PR00838">
    <property type="entry name" value="V5ALLERGEN"/>
</dbReference>
<sequence length="173" mass="19514">MFGDAMSKMFHSSQVFLLMAVCLLRISAQPKNLKNDVVKKFLDSHNRGRREVSVPDLVWNSTLATSAASHGARCVIEHSQGDHGENLYFSKPRNDDLLKLSEDAVGSWLSEKPANVDTKWPCLQDLSCGHYTQIVWRTTKTVGCAIVHCASYWENFVVCQYYPPGNYIGQKPY</sequence>
<name>A0AAV2I311_LYMST</name>
<feature type="chain" id="PRO_5043864341" description="SCP domain-containing protein" evidence="1">
    <location>
        <begin position="29"/>
        <end position="173"/>
    </location>
</feature>
<evidence type="ECO:0000256" key="1">
    <source>
        <dbReference type="SAM" id="SignalP"/>
    </source>
</evidence>
<dbReference type="Gene3D" id="3.40.33.10">
    <property type="entry name" value="CAP"/>
    <property type="match status" value="1"/>
</dbReference>
<feature type="signal peptide" evidence="1">
    <location>
        <begin position="1"/>
        <end position="28"/>
    </location>
</feature>
<proteinExistence type="predicted"/>
<dbReference type="InterPro" id="IPR035940">
    <property type="entry name" value="CAP_sf"/>
</dbReference>
<dbReference type="PROSITE" id="PS01009">
    <property type="entry name" value="CRISP_1"/>
    <property type="match status" value="1"/>
</dbReference>
<dbReference type="GO" id="GO:0005576">
    <property type="term" value="C:extracellular region"/>
    <property type="evidence" value="ECO:0007669"/>
    <property type="project" value="InterPro"/>
</dbReference>
<dbReference type="InterPro" id="IPR018244">
    <property type="entry name" value="Allrgn_V5/Tpx1_CS"/>
</dbReference>
<dbReference type="PRINTS" id="PR00837">
    <property type="entry name" value="V5TPXLIKE"/>
</dbReference>
<dbReference type="PANTHER" id="PTHR10334">
    <property type="entry name" value="CYSTEINE-RICH SECRETORY PROTEIN-RELATED"/>
    <property type="match status" value="1"/>
</dbReference>
<dbReference type="InterPro" id="IPR002413">
    <property type="entry name" value="V5_allergen-like"/>
</dbReference>
<protein>
    <recommendedName>
        <fullName evidence="2">SCP domain-containing protein</fullName>
    </recommendedName>
</protein>
<keyword evidence="4" id="KW-1185">Reference proteome</keyword>
<evidence type="ECO:0000259" key="2">
    <source>
        <dbReference type="SMART" id="SM00198"/>
    </source>
</evidence>
<reference evidence="3 4" key="1">
    <citation type="submission" date="2024-04" db="EMBL/GenBank/DDBJ databases">
        <authorList>
            <consortium name="Genoscope - CEA"/>
            <person name="William W."/>
        </authorList>
    </citation>
    <scope>NUCLEOTIDE SEQUENCE [LARGE SCALE GENOMIC DNA]</scope>
</reference>
<dbReference type="PROSITE" id="PS01010">
    <property type="entry name" value="CRISP_2"/>
    <property type="match status" value="1"/>
</dbReference>
<feature type="domain" description="SCP" evidence="2">
    <location>
        <begin position="36"/>
        <end position="169"/>
    </location>
</feature>
<gene>
    <name evidence="3" type="ORF">GSLYS_00012846001</name>
</gene>
<dbReference type="AlphaFoldDB" id="A0AAV2I311"/>
<evidence type="ECO:0000313" key="3">
    <source>
        <dbReference type="EMBL" id="CAL1539025.1"/>
    </source>
</evidence>
<dbReference type="InterPro" id="IPR014044">
    <property type="entry name" value="CAP_dom"/>
</dbReference>
<accession>A0AAV2I311</accession>
<dbReference type="Proteomes" id="UP001497497">
    <property type="component" value="Unassembled WGS sequence"/>
</dbReference>